<dbReference type="Proteomes" id="UP000410492">
    <property type="component" value="Unassembled WGS sequence"/>
</dbReference>
<protein>
    <recommendedName>
        <fullName evidence="6">Glucose-methanol-choline oxidoreductase C-terminal domain-containing protein</fullName>
    </recommendedName>
</protein>
<keyword evidence="5" id="KW-1185">Reference proteome</keyword>
<sequence length="311" mass="34333">YSTGNPIIDLNGARHTGFAIAQTTNRNGTRVSSAKAFLRPFNRRTNLHVLLNTTVTRVLINSTTKHAYGVEVLRNGLKQLIYARKEVILSGGVSEVTGFVNTRYQNPREDYPDVQFFFGGFLASCAKTGQIGETVDNGARSIQIIPTVLHPKSRGYLKLENNDPLRPPLIYANYYTHPDDIKVMIEGIKMGLKLAETKALRKYGFKLDKAPTPGCENIQFGTDKYWECSAKRATAPENHQAGSCKMGPSNDPLAVVSPALQVHGIDRLRVVDASIIPKVPTGNTNAPVIMIAEKASDIIKSRWITNDAEYF</sequence>
<evidence type="ECO:0000256" key="1">
    <source>
        <dbReference type="ARBA" id="ARBA00010790"/>
    </source>
</evidence>
<feature type="non-terminal residue" evidence="4">
    <location>
        <position position="1"/>
    </location>
</feature>
<dbReference type="InterPro" id="IPR036188">
    <property type="entry name" value="FAD/NAD-bd_sf"/>
</dbReference>
<organism evidence="4 5">
    <name type="scientific">Callosobruchus maculatus</name>
    <name type="common">Southern cowpea weevil</name>
    <name type="synonym">Pulse bruchid</name>
    <dbReference type="NCBI Taxonomy" id="64391"/>
    <lineage>
        <taxon>Eukaryota</taxon>
        <taxon>Metazoa</taxon>
        <taxon>Ecdysozoa</taxon>
        <taxon>Arthropoda</taxon>
        <taxon>Hexapoda</taxon>
        <taxon>Insecta</taxon>
        <taxon>Pterygota</taxon>
        <taxon>Neoptera</taxon>
        <taxon>Endopterygota</taxon>
        <taxon>Coleoptera</taxon>
        <taxon>Polyphaga</taxon>
        <taxon>Cucujiformia</taxon>
        <taxon>Chrysomeloidea</taxon>
        <taxon>Chrysomelidae</taxon>
        <taxon>Bruchinae</taxon>
        <taxon>Bruchini</taxon>
        <taxon>Callosobruchus</taxon>
    </lineage>
</organism>
<dbReference type="Pfam" id="PF05199">
    <property type="entry name" value="GMC_oxred_C"/>
    <property type="match status" value="1"/>
</dbReference>
<name>A0A653BMN7_CALMS</name>
<dbReference type="Gene3D" id="3.30.560.10">
    <property type="entry name" value="Glucose Oxidase, domain 3"/>
    <property type="match status" value="1"/>
</dbReference>
<dbReference type="InterPro" id="IPR012132">
    <property type="entry name" value="GMC_OxRdtase"/>
</dbReference>
<feature type="domain" description="Glucose-methanol-choline oxidoreductase C-terminal" evidence="3">
    <location>
        <begin position="151"/>
        <end position="292"/>
    </location>
</feature>
<reference evidence="4 5" key="1">
    <citation type="submission" date="2019-01" db="EMBL/GenBank/DDBJ databases">
        <authorList>
            <person name="Sayadi A."/>
        </authorList>
    </citation>
    <scope>NUCLEOTIDE SEQUENCE [LARGE SCALE GENOMIC DNA]</scope>
</reference>
<dbReference type="PANTHER" id="PTHR11552:SF217">
    <property type="entry name" value="GLUCOSE DEHYDROGENASE [FAD, QUINONE]"/>
    <property type="match status" value="1"/>
</dbReference>
<dbReference type="SUPFAM" id="SSF54373">
    <property type="entry name" value="FAD-linked reductases, C-terminal domain"/>
    <property type="match status" value="1"/>
</dbReference>
<comment type="similarity">
    <text evidence="1">Belongs to the GMC oxidoreductase family.</text>
</comment>
<dbReference type="SUPFAM" id="SSF51905">
    <property type="entry name" value="FAD/NAD(P)-binding domain"/>
    <property type="match status" value="1"/>
</dbReference>
<dbReference type="PANTHER" id="PTHR11552">
    <property type="entry name" value="GLUCOSE-METHANOL-CHOLINE GMC OXIDOREDUCTASE"/>
    <property type="match status" value="1"/>
</dbReference>
<proteinExistence type="inferred from homology"/>
<evidence type="ECO:0000313" key="4">
    <source>
        <dbReference type="EMBL" id="VEN36857.1"/>
    </source>
</evidence>
<dbReference type="InterPro" id="IPR000172">
    <property type="entry name" value="GMC_OxRdtase_N"/>
</dbReference>
<gene>
    <name evidence="4" type="ORF">CALMAC_LOCUS2312</name>
</gene>
<dbReference type="Gene3D" id="3.50.50.60">
    <property type="entry name" value="FAD/NAD(P)-binding domain"/>
    <property type="match status" value="1"/>
</dbReference>
<feature type="domain" description="Glucose-methanol-choline oxidoreductase N-terminal" evidence="2">
    <location>
        <begin position="9"/>
        <end position="93"/>
    </location>
</feature>
<evidence type="ECO:0000259" key="2">
    <source>
        <dbReference type="Pfam" id="PF00732"/>
    </source>
</evidence>
<dbReference type="GO" id="GO:0016614">
    <property type="term" value="F:oxidoreductase activity, acting on CH-OH group of donors"/>
    <property type="evidence" value="ECO:0007669"/>
    <property type="project" value="InterPro"/>
</dbReference>
<dbReference type="InterPro" id="IPR007867">
    <property type="entry name" value="GMC_OxRtase_C"/>
</dbReference>
<evidence type="ECO:0000313" key="5">
    <source>
        <dbReference type="Proteomes" id="UP000410492"/>
    </source>
</evidence>
<dbReference type="EMBL" id="CAACVG010002743">
    <property type="protein sequence ID" value="VEN36857.1"/>
    <property type="molecule type" value="Genomic_DNA"/>
</dbReference>
<dbReference type="OrthoDB" id="269227at2759"/>
<evidence type="ECO:0008006" key="6">
    <source>
        <dbReference type="Google" id="ProtNLM"/>
    </source>
</evidence>
<dbReference type="GO" id="GO:0050660">
    <property type="term" value="F:flavin adenine dinucleotide binding"/>
    <property type="evidence" value="ECO:0007669"/>
    <property type="project" value="InterPro"/>
</dbReference>
<dbReference type="Pfam" id="PF00732">
    <property type="entry name" value="GMC_oxred_N"/>
    <property type="match status" value="1"/>
</dbReference>
<dbReference type="AlphaFoldDB" id="A0A653BMN7"/>
<evidence type="ECO:0000259" key="3">
    <source>
        <dbReference type="Pfam" id="PF05199"/>
    </source>
</evidence>
<accession>A0A653BMN7</accession>